<evidence type="ECO:0000256" key="1">
    <source>
        <dbReference type="SAM" id="MobiDB-lite"/>
    </source>
</evidence>
<feature type="region of interest" description="Disordered" evidence="1">
    <location>
        <begin position="1"/>
        <end position="22"/>
    </location>
</feature>
<name>A0A9P4Y2M3_CRYP1</name>
<accession>A0A9P4Y2M3</accession>
<keyword evidence="3" id="KW-1185">Reference proteome</keyword>
<dbReference type="Proteomes" id="UP000803844">
    <property type="component" value="Unassembled WGS sequence"/>
</dbReference>
<organism evidence="2 3">
    <name type="scientific">Cryphonectria parasitica (strain ATCC 38755 / EP155)</name>
    <dbReference type="NCBI Taxonomy" id="660469"/>
    <lineage>
        <taxon>Eukaryota</taxon>
        <taxon>Fungi</taxon>
        <taxon>Dikarya</taxon>
        <taxon>Ascomycota</taxon>
        <taxon>Pezizomycotina</taxon>
        <taxon>Sordariomycetes</taxon>
        <taxon>Sordariomycetidae</taxon>
        <taxon>Diaporthales</taxon>
        <taxon>Cryphonectriaceae</taxon>
        <taxon>Cryphonectria-Endothia species complex</taxon>
        <taxon>Cryphonectria</taxon>
    </lineage>
</organism>
<dbReference type="EMBL" id="MU032347">
    <property type="protein sequence ID" value="KAF3765344.1"/>
    <property type="molecule type" value="Genomic_DNA"/>
</dbReference>
<evidence type="ECO:0000313" key="2">
    <source>
        <dbReference type="EMBL" id="KAF3765344.1"/>
    </source>
</evidence>
<dbReference type="GeneID" id="63836698"/>
<gene>
    <name evidence="2" type="ORF">M406DRAFT_321901</name>
</gene>
<reference evidence="2" key="1">
    <citation type="journal article" date="2020" name="Phytopathology">
        <title>Genome sequence of the chestnut blight fungus Cryphonectria parasitica EP155: A fundamental resource for an archetypical invasive plant pathogen.</title>
        <authorList>
            <person name="Crouch J.A."/>
            <person name="Dawe A."/>
            <person name="Aerts A."/>
            <person name="Barry K."/>
            <person name="Churchill A.C.L."/>
            <person name="Grimwood J."/>
            <person name="Hillman B."/>
            <person name="Milgroom M.G."/>
            <person name="Pangilinan J."/>
            <person name="Smith M."/>
            <person name="Salamov A."/>
            <person name="Schmutz J."/>
            <person name="Yadav J."/>
            <person name="Grigoriev I.V."/>
            <person name="Nuss D."/>
        </authorList>
    </citation>
    <scope>NUCLEOTIDE SEQUENCE</scope>
    <source>
        <strain evidence="2">EP155</strain>
    </source>
</reference>
<sequence length="75" mass="8032">MPDGDVEVATNGETPHPIAAAQYPPTRVTYPATCTDIRIALHGNLLIDPPTCLGLDQTLIVVHSPQYRPNSLRAG</sequence>
<proteinExistence type="predicted"/>
<comment type="caution">
    <text evidence="2">The sequence shown here is derived from an EMBL/GenBank/DDBJ whole genome shotgun (WGS) entry which is preliminary data.</text>
</comment>
<dbReference type="RefSeq" id="XP_040776305.1">
    <property type="nucleotide sequence ID" value="XM_040919569.1"/>
</dbReference>
<protein>
    <submittedName>
        <fullName evidence="2">Uncharacterized protein</fullName>
    </submittedName>
</protein>
<evidence type="ECO:0000313" key="3">
    <source>
        <dbReference type="Proteomes" id="UP000803844"/>
    </source>
</evidence>
<dbReference type="AlphaFoldDB" id="A0A9P4Y2M3"/>